<name>A0A1I4SYV5_PSUAM</name>
<feature type="transmembrane region" description="Helical" evidence="1">
    <location>
        <begin position="124"/>
        <end position="142"/>
    </location>
</feature>
<reference evidence="2 3" key="1">
    <citation type="submission" date="2016-10" db="EMBL/GenBank/DDBJ databases">
        <authorList>
            <person name="de Groot N.N."/>
        </authorList>
    </citation>
    <scope>NUCLEOTIDE SEQUENCE [LARGE SCALE GENOMIC DNA]</scope>
    <source>
        <strain evidence="2 3">CGMCC 4.1877</strain>
    </source>
</reference>
<keyword evidence="3" id="KW-1185">Reference proteome</keyword>
<protein>
    <submittedName>
        <fullName evidence="2">Uncharacterized protein</fullName>
    </submittedName>
</protein>
<dbReference type="RefSeq" id="WP_093336678.1">
    <property type="nucleotide sequence ID" value="NZ_FOUY01000002.1"/>
</dbReference>
<keyword evidence="1" id="KW-0472">Membrane</keyword>
<gene>
    <name evidence="2" type="ORF">SAMN05216207_10028</name>
</gene>
<dbReference type="AlphaFoldDB" id="A0A1I4SYV5"/>
<keyword evidence="1" id="KW-1133">Transmembrane helix</keyword>
<evidence type="ECO:0000256" key="1">
    <source>
        <dbReference type="SAM" id="Phobius"/>
    </source>
</evidence>
<organism evidence="2 3">
    <name type="scientific">Pseudonocardia ammonioxydans</name>
    <dbReference type="NCBI Taxonomy" id="260086"/>
    <lineage>
        <taxon>Bacteria</taxon>
        <taxon>Bacillati</taxon>
        <taxon>Actinomycetota</taxon>
        <taxon>Actinomycetes</taxon>
        <taxon>Pseudonocardiales</taxon>
        <taxon>Pseudonocardiaceae</taxon>
        <taxon>Pseudonocardia</taxon>
    </lineage>
</organism>
<dbReference type="STRING" id="260086.SAMN05216207_10028"/>
<sequence length="160" mass="16387">MSTPATIRRTARTDRPAPPPAVTLSVGLWLAAILAGFAETLVRLAGEAPPSGTEIAGRAGIYLALAVLVVQLRSGRNVIRWTVVGLLGVIGTLSLVVDPVTAMLAGASPAGFLASASTVELAAAGLRVLHLLAVFAALALLFHPAARTFFRRTGTARTAA</sequence>
<keyword evidence="1" id="KW-0812">Transmembrane</keyword>
<feature type="transmembrane region" description="Helical" evidence="1">
    <location>
        <begin position="21"/>
        <end position="43"/>
    </location>
</feature>
<accession>A0A1I4SYV5</accession>
<dbReference type="Proteomes" id="UP000199614">
    <property type="component" value="Unassembled WGS sequence"/>
</dbReference>
<evidence type="ECO:0000313" key="2">
    <source>
        <dbReference type="EMBL" id="SFM69698.1"/>
    </source>
</evidence>
<evidence type="ECO:0000313" key="3">
    <source>
        <dbReference type="Proteomes" id="UP000199614"/>
    </source>
</evidence>
<feature type="transmembrane region" description="Helical" evidence="1">
    <location>
        <begin position="55"/>
        <end position="72"/>
    </location>
</feature>
<dbReference type="OrthoDB" id="4476959at2"/>
<proteinExistence type="predicted"/>
<feature type="transmembrane region" description="Helical" evidence="1">
    <location>
        <begin position="84"/>
        <end position="104"/>
    </location>
</feature>
<dbReference type="EMBL" id="FOUY01000002">
    <property type="protein sequence ID" value="SFM69698.1"/>
    <property type="molecule type" value="Genomic_DNA"/>
</dbReference>